<dbReference type="Proteomes" id="UP000242287">
    <property type="component" value="Unassembled WGS sequence"/>
</dbReference>
<dbReference type="SUPFAM" id="SSF69318">
    <property type="entry name" value="Integrin alpha N-terminal domain"/>
    <property type="match status" value="2"/>
</dbReference>
<dbReference type="InterPro" id="IPR028994">
    <property type="entry name" value="Integrin_alpha_N"/>
</dbReference>
<gene>
    <name evidence="1" type="ORF">AMATHDRAFT_44274</name>
</gene>
<reference evidence="1 2" key="1">
    <citation type="submission" date="2014-02" db="EMBL/GenBank/DDBJ databases">
        <title>Transposable element dynamics among asymbiotic and ectomycorrhizal Amanita fungi.</title>
        <authorList>
            <consortium name="DOE Joint Genome Institute"/>
            <person name="Hess J."/>
            <person name="Skrede I."/>
            <person name="Wolfe B."/>
            <person name="LaButti K."/>
            <person name="Ohm R.A."/>
            <person name="Grigoriev I.V."/>
            <person name="Pringle A."/>
        </authorList>
    </citation>
    <scope>NUCLEOTIDE SEQUENCE [LARGE SCALE GENOMIC DNA]</scope>
    <source>
        <strain evidence="1 2">SKay4041</strain>
    </source>
</reference>
<dbReference type="EMBL" id="KZ302724">
    <property type="protein sequence ID" value="PFH44896.1"/>
    <property type="molecule type" value="Genomic_DNA"/>
</dbReference>
<proteinExistence type="predicted"/>
<accession>A0A2A9NAU6</accession>
<dbReference type="AlphaFoldDB" id="A0A2A9NAU6"/>
<evidence type="ECO:0008006" key="3">
    <source>
        <dbReference type="Google" id="ProtNLM"/>
    </source>
</evidence>
<evidence type="ECO:0000313" key="1">
    <source>
        <dbReference type="EMBL" id="PFH44896.1"/>
    </source>
</evidence>
<name>A0A2A9NAU6_9AGAR</name>
<dbReference type="OrthoDB" id="442731at2759"/>
<evidence type="ECO:0000313" key="2">
    <source>
        <dbReference type="Proteomes" id="UP000242287"/>
    </source>
</evidence>
<dbReference type="STRING" id="703135.A0A2A9NAU6"/>
<keyword evidence="2" id="KW-1185">Reference proteome</keyword>
<organism evidence="1 2">
    <name type="scientific">Amanita thiersii Skay4041</name>
    <dbReference type="NCBI Taxonomy" id="703135"/>
    <lineage>
        <taxon>Eukaryota</taxon>
        <taxon>Fungi</taxon>
        <taxon>Dikarya</taxon>
        <taxon>Basidiomycota</taxon>
        <taxon>Agaricomycotina</taxon>
        <taxon>Agaricomycetes</taxon>
        <taxon>Agaricomycetidae</taxon>
        <taxon>Agaricales</taxon>
        <taxon>Pluteineae</taxon>
        <taxon>Amanitaceae</taxon>
        <taxon>Amanita</taxon>
    </lineage>
</organism>
<dbReference type="Gene3D" id="2.40.128.340">
    <property type="match status" value="1"/>
</dbReference>
<sequence>MAPLSFGWTGSIPAKVFDDTKEIADISKGTLGQIIPLDVLVHSNLTFQKNHPSSGNGLTDILHIHMDDTKSVYQLTGLLSKPDRSTPEEVNVEQQGTVEFAPPVIDSRFHTGDFAGDSRVGLVYVFEDKESGSIQFIQFTSDGTKMVPKAVEQGPSVKEGDFENMRVISGDLDGNGADDLFLVYPRSDATPESWNIAFLESKNGSLVYRSDNPFDEIGKKLAFVEDTTILSFNADNDSKAGLLFVTKSTAGKLQFQLLRSTGTTLLADNTPTPTAVDYSGNVTVTRITSANTLDVVNVADSPNGPKLHVFRFDSHKFSEIPNTTQPSDVPQGSLIRWSDLRGIGRSDCILNTYNANTGLITVNSMLCSGLTLSGSQWQPLDCTYKSSDSVVKALTNSLADNSASSGVLTGSQGSAQNMFTPRAQLVSFPRFVVHRLNTRLGTGTINTLLYTYSNARVDFGGRGWLGFETITKIDVAPGIRETSSYFQQFPLVGIVSRLETKGVSPMKMLKVYEYSWTSIDVNDEMNKAIQLPRLKESYYETSVTPSYDVEVQFTYDMYGNATKTQIGTQHDISTFLSIESTSEEPVDDPSQESRWIVGNKLTEETKLNSTILGQIKNDYFPGTTRLSRTRNWVDDSNWSTTTYSCDVAGNLTLIEGPDKRQLYEYDDTCSNLTMTTTLTGVSASFIETAEYEEVLNLVLGLPSTVMQSNKLLNSFKYDALGRKIEKSQGTDKSSMEVIEKVAFAPQDTKLVEILQLLMAWIPQDPHLFVRKGSTNRAITIDELSDGTTNRRVIREMVLLPNADTPAGGSFVKPCVVRQHDEQDQSITTEFDGLTRPTSITDPNGVQLTLAHDGLSREVSRKITTGTGTNINTMSHFTATFDDEKLQTTLRNVLTGAAVFSDQDYYGRLTRKVTMEETVNFTYDAELLSEVASTKNFSQRYTYDSFGNVATSTLSVDEKDFKSSFTWTKMGQLLTPTNPDGSSLMYTLLADGITPQSLTLANPSKEDKASATFSSFDNPYGRPLTCHLGSGSSVLTSQSTIANDGMLTSNVVANGSTQLLKQSWDFDAFKQVTKYSLTKAETTTEKYKYNVASQLTEVSSDEGLSEQAVFSYDSSGNISKHSNLSFINDGWQLTSIKNPDQSIAYTFQYLNDGKRTSEKDGSGSAVDAMTYDSEGRLIKLIDTEFEYDYTGRLAKSTTVEGSATKTTIYVNDNYEFDTITIVTNGDFVTQKMYTAYLVKIICSQIIEDVEKTGSQWELPSPECLCKALG</sequence>
<dbReference type="Gene3D" id="2.180.10.10">
    <property type="entry name" value="RHS repeat-associated core"/>
    <property type="match status" value="2"/>
</dbReference>
<protein>
    <recommendedName>
        <fullName evidence="3">Insecticide toxin TcdB middle/N-terminal domain-containing protein</fullName>
    </recommendedName>
</protein>